<evidence type="ECO:0000313" key="1">
    <source>
        <dbReference type="EMBL" id="KAL2811879.1"/>
    </source>
</evidence>
<keyword evidence="2" id="KW-1185">Reference proteome</keyword>
<proteinExistence type="predicted"/>
<name>A0ABR4H8U0_9EURO</name>
<sequence>MPASPTASSLNGNTCGNICGVIRAQTEECDLTALDLEDLPRQINVDSAYRGNVLLNRTAAECMCSMPVLRRFRGCRKCIESDRDAGSLDIVDFYQEECNELGYWSDDAVVEPEAIEEDDGEADVSDESPTDGVGMAMYISTGALAVSISAMCVLSGGLL</sequence>
<reference evidence="1 2" key="1">
    <citation type="submission" date="2024-07" db="EMBL/GenBank/DDBJ databases">
        <title>Section-level genome sequencing and comparative genomics of Aspergillus sections Usti and Cavernicolus.</title>
        <authorList>
            <consortium name="Lawrence Berkeley National Laboratory"/>
            <person name="Nybo J.L."/>
            <person name="Vesth T.C."/>
            <person name="Theobald S."/>
            <person name="Frisvad J.C."/>
            <person name="Larsen T.O."/>
            <person name="Kjaerboelling I."/>
            <person name="Rothschild-Mancinelli K."/>
            <person name="Lyhne E.K."/>
            <person name="Kogle M.E."/>
            <person name="Barry K."/>
            <person name="Clum A."/>
            <person name="Na H."/>
            <person name="Ledsgaard L."/>
            <person name="Lin J."/>
            <person name="Lipzen A."/>
            <person name="Kuo A."/>
            <person name="Riley R."/>
            <person name="Mondo S."/>
            <person name="Labutti K."/>
            <person name="Haridas S."/>
            <person name="Pangalinan J."/>
            <person name="Salamov A.A."/>
            <person name="Simmons B.A."/>
            <person name="Magnuson J.K."/>
            <person name="Chen J."/>
            <person name="Drula E."/>
            <person name="Henrissat B."/>
            <person name="Wiebenga A."/>
            <person name="Lubbers R.J."/>
            <person name="Gomes A.C."/>
            <person name="Makela M.R."/>
            <person name="Stajich J."/>
            <person name="Grigoriev I.V."/>
            <person name="Mortensen U.H."/>
            <person name="De Vries R.P."/>
            <person name="Baker S.E."/>
            <person name="Andersen M.R."/>
        </authorList>
    </citation>
    <scope>NUCLEOTIDE SEQUENCE [LARGE SCALE GENOMIC DNA]</scope>
    <source>
        <strain evidence="1 2">CBS 588.65</strain>
    </source>
</reference>
<dbReference type="EMBL" id="JBFXLT010000053">
    <property type="protein sequence ID" value="KAL2811879.1"/>
    <property type="molecule type" value="Genomic_DNA"/>
</dbReference>
<comment type="caution">
    <text evidence="1">The sequence shown here is derived from an EMBL/GenBank/DDBJ whole genome shotgun (WGS) entry which is preliminary data.</text>
</comment>
<organism evidence="1 2">
    <name type="scientific">Aspergillus granulosus</name>
    <dbReference type="NCBI Taxonomy" id="176169"/>
    <lineage>
        <taxon>Eukaryota</taxon>
        <taxon>Fungi</taxon>
        <taxon>Dikarya</taxon>
        <taxon>Ascomycota</taxon>
        <taxon>Pezizomycotina</taxon>
        <taxon>Eurotiomycetes</taxon>
        <taxon>Eurotiomycetidae</taxon>
        <taxon>Eurotiales</taxon>
        <taxon>Aspergillaceae</taxon>
        <taxon>Aspergillus</taxon>
        <taxon>Aspergillus subgen. Nidulantes</taxon>
    </lineage>
</organism>
<gene>
    <name evidence="1" type="ORF">BJX63DRAFT_397990</name>
</gene>
<protein>
    <submittedName>
        <fullName evidence="1">Uncharacterized protein</fullName>
    </submittedName>
</protein>
<dbReference type="Proteomes" id="UP001610334">
    <property type="component" value="Unassembled WGS sequence"/>
</dbReference>
<evidence type="ECO:0000313" key="2">
    <source>
        <dbReference type="Proteomes" id="UP001610334"/>
    </source>
</evidence>
<accession>A0ABR4H8U0</accession>